<dbReference type="EMBL" id="CP136704">
    <property type="protein sequence ID" value="WOI33363.1"/>
    <property type="molecule type" value="Genomic_DNA"/>
</dbReference>
<dbReference type="InterPro" id="IPR027417">
    <property type="entry name" value="P-loop_NTPase"/>
</dbReference>
<keyword evidence="4" id="KW-1185">Reference proteome</keyword>
<evidence type="ECO:0000256" key="1">
    <source>
        <dbReference type="ARBA" id="ARBA00022679"/>
    </source>
</evidence>
<organism evidence="3 4">
    <name type="scientific">Tritonibacter scottomollicae</name>
    <name type="common">Epibacterium scottomollicae</name>
    <dbReference type="NCBI Taxonomy" id="483013"/>
    <lineage>
        <taxon>Bacteria</taxon>
        <taxon>Pseudomonadati</taxon>
        <taxon>Pseudomonadota</taxon>
        <taxon>Alphaproteobacteria</taxon>
        <taxon>Rhodobacterales</taxon>
        <taxon>Paracoccaceae</taxon>
        <taxon>Tritonibacter</taxon>
    </lineage>
</organism>
<gene>
    <name evidence="3" type="ORF">R1T40_00945</name>
</gene>
<dbReference type="RefSeq" id="WP_317385541.1">
    <property type="nucleotide sequence ID" value="NZ_CP136704.1"/>
</dbReference>
<keyword evidence="1" id="KW-0808">Transferase</keyword>
<evidence type="ECO:0000256" key="2">
    <source>
        <dbReference type="PROSITE-ProRule" id="PRU00339"/>
    </source>
</evidence>
<dbReference type="PANTHER" id="PTHR12788">
    <property type="entry name" value="PROTEIN-TYROSINE SULFOTRANSFERASE 2"/>
    <property type="match status" value="1"/>
</dbReference>
<protein>
    <submittedName>
        <fullName evidence="3">Sulfotransferase</fullName>
    </submittedName>
</protein>
<feature type="repeat" description="TPR" evidence="2">
    <location>
        <begin position="80"/>
        <end position="113"/>
    </location>
</feature>
<dbReference type="Pfam" id="PF13469">
    <property type="entry name" value="Sulfotransfer_3"/>
    <property type="match status" value="1"/>
</dbReference>
<reference evidence="3 4" key="1">
    <citation type="submission" date="2023-10" db="EMBL/GenBank/DDBJ databases">
        <title>Eight complete genome sequences of bacteria isolated from laboratory stock of Giant Kelp gametophytes.</title>
        <authorList>
            <person name="Tolentino B."/>
            <person name="Nuzhdin S."/>
        </authorList>
    </citation>
    <scope>NUCLEOTIDE SEQUENCE [LARGE SCALE GENOMIC DNA]</scope>
    <source>
        <strain evidence="3 4">LC.270.F.C4</strain>
    </source>
</reference>
<dbReference type="PROSITE" id="PS50005">
    <property type="entry name" value="TPR"/>
    <property type="match status" value="1"/>
</dbReference>
<evidence type="ECO:0000313" key="4">
    <source>
        <dbReference type="Proteomes" id="UP001302666"/>
    </source>
</evidence>
<dbReference type="Proteomes" id="UP001302666">
    <property type="component" value="Chromosome"/>
</dbReference>
<dbReference type="Gene3D" id="3.40.50.300">
    <property type="entry name" value="P-loop containing nucleotide triphosphate hydrolases"/>
    <property type="match status" value="1"/>
</dbReference>
<dbReference type="InterPro" id="IPR019734">
    <property type="entry name" value="TPR_rpt"/>
</dbReference>
<accession>A0ABZ0HGL3</accession>
<keyword evidence="2" id="KW-0802">TPR repeat</keyword>
<dbReference type="InterPro" id="IPR026634">
    <property type="entry name" value="TPST-like"/>
</dbReference>
<evidence type="ECO:0000313" key="3">
    <source>
        <dbReference type="EMBL" id="WOI33363.1"/>
    </source>
</evidence>
<sequence>MNARFQKGKAKTGATIEVCRNLINEGQLQHALVLLTQRLKETPEDKQWLKLTSDCYWEMRRTEQSMMILQWLLEQDPYDVTLLSRRGSRMLSLGEKSAAKQAFEAALQVKPDEVALICALHVVDPLPPESPQVNRLKRAAKARKTPEKDRESALNTLGSIASREGDFAQAMEFFQASKDCIAMGYDSAALEALVESQVETFKASSLQVPASNRQKSRPLFITGVPRSGTTLLETMLASHSAVATVGESTALQVAKAHIRDECGGSEANWTWCENLSELNREKARTLYLKGISNFLTELKPWIIDKMPRNIFELGFAAQAMPEARFVYMKRHPLDVGLSLLSNNFAGNTNEFTKSQERIAHYILQSEKSADDMKSKLGCSFRMQSYREIIDNSEMQLREILAFLELPLEENVFNPEASPIMVKTASVAQVRQGVNRKGLGRWHDYEDFLQPLIHALGGWDWIHAWEEQDRALWT</sequence>
<dbReference type="SUPFAM" id="SSF48452">
    <property type="entry name" value="TPR-like"/>
    <property type="match status" value="1"/>
</dbReference>
<dbReference type="SUPFAM" id="SSF52540">
    <property type="entry name" value="P-loop containing nucleoside triphosphate hydrolases"/>
    <property type="match status" value="1"/>
</dbReference>
<dbReference type="Pfam" id="PF13181">
    <property type="entry name" value="TPR_8"/>
    <property type="match status" value="1"/>
</dbReference>
<dbReference type="Gene3D" id="1.25.40.10">
    <property type="entry name" value="Tetratricopeptide repeat domain"/>
    <property type="match status" value="1"/>
</dbReference>
<proteinExistence type="predicted"/>
<dbReference type="InterPro" id="IPR011990">
    <property type="entry name" value="TPR-like_helical_dom_sf"/>
</dbReference>
<name>A0ABZ0HGL3_TRISK</name>
<dbReference type="PANTHER" id="PTHR12788:SF10">
    <property type="entry name" value="PROTEIN-TYROSINE SULFOTRANSFERASE"/>
    <property type="match status" value="1"/>
</dbReference>